<dbReference type="Proteomes" id="UP000002028">
    <property type="component" value="Chromosome"/>
</dbReference>
<evidence type="ECO:0000313" key="1">
    <source>
        <dbReference type="EMBL" id="ADB36125.1"/>
    </source>
</evidence>
<organism evidence="1 2">
    <name type="scientific">Spirosoma linguale (strain ATCC 33905 / DSM 74 / LMG 10896 / Claus 1)</name>
    <dbReference type="NCBI Taxonomy" id="504472"/>
    <lineage>
        <taxon>Bacteria</taxon>
        <taxon>Pseudomonadati</taxon>
        <taxon>Bacteroidota</taxon>
        <taxon>Cytophagia</taxon>
        <taxon>Cytophagales</taxon>
        <taxon>Cytophagaceae</taxon>
        <taxon>Spirosoma</taxon>
    </lineage>
</organism>
<dbReference type="RefSeq" id="WP_012924677.1">
    <property type="nucleotide sequence ID" value="NC_013730.1"/>
</dbReference>
<dbReference type="AlphaFoldDB" id="D2QBE3"/>
<dbReference type="Pfam" id="PF11848">
    <property type="entry name" value="DUF3368"/>
    <property type="match status" value="1"/>
</dbReference>
<keyword evidence="2" id="KW-1185">Reference proteome</keyword>
<dbReference type="InterPro" id="IPR021799">
    <property type="entry name" value="PIN-like_prokaryotic"/>
</dbReference>
<evidence type="ECO:0008006" key="3">
    <source>
        <dbReference type="Google" id="ProtNLM"/>
    </source>
</evidence>
<dbReference type="PANTHER" id="PTHR39550">
    <property type="entry name" value="SLL0658 PROTEIN"/>
    <property type="match status" value="1"/>
</dbReference>
<dbReference type="KEGG" id="sli:Slin_0051"/>
<dbReference type="PANTHER" id="PTHR39550:SF1">
    <property type="entry name" value="SLL0658 PROTEIN"/>
    <property type="match status" value="1"/>
</dbReference>
<gene>
    <name evidence="1" type="ordered locus">Slin_0051</name>
</gene>
<dbReference type="EMBL" id="CP001769">
    <property type="protein sequence ID" value="ADB36125.1"/>
    <property type="molecule type" value="Genomic_DNA"/>
</dbReference>
<proteinExistence type="predicted"/>
<reference evidence="1 2" key="1">
    <citation type="journal article" date="2010" name="Stand. Genomic Sci.">
        <title>Complete genome sequence of Spirosoma linguale type strain (1).</title>
        <authorList>
            <person name="Lail K."/>
            <person name="Sikorski J."/>
            <person name="Saunders E."/>
            <person name="Lapidus A."/>
            <person name="Glavina Del Rio T."/>
            <person name="Copeland A."/>
            <person name="Tice H."/>
            <person name="Cheng J.-F."/>
            <person name="Lucas S."/>
            <person name="Nolan M."/>
            <person name="Bruce D."/>
            <person name="Goodwin L."/>
            <person name="Pitluck S."/>
            <person name="Ivanova N."/>
            <person name="Mavromatis K."/>
            <person name="Ovchinnikova G."/>
            <person name="Pati A."/>
            <person name="Chen A."/>
            <person name="Palaniappan K."/>
            <person name="Land M."/>
            <person name="Hauser L."/>
            <person name="Chang Y.-J."/>
            <person name="Jeffries C.D."/>
            <person name="Chain P."/>
            <person name="Brettin T."/>
            <person name="Detter J.C."/>
            <person name="Schuetze A."/>
            <person name="Rohde M."/>
            <person name="Tindall B.J."/>
            <person name="Goeker M."/>
            <person name="Bristow J."/>
            <person name="Eisen J.A."/>
            <person name="Markowitz V."/>
            <person name="Hugenholtz P."/>
            <person name="Kyrpides N.C."/>
            <person name="Klenk H.-P."/>
            <person name="Chen F."/>
        </authorList>
    </citation>
    <scope>NUCLEOTIDE SEQUENCE [LARGE SCALE GENOMIC DNA]</scope>
    <source>
        <strain evidence="2">ATCC 33905 / DSM 74 / LMG 10896 / Claus 1</strain>
    </source>
</reference>
<sequence length="151" mass="16280">MQATIISDTSCLILLDKIGELSLLHAVFGEIVTTQFVADEFGEALPDWISIQNPTNKSSQLVLETTLDKGEASAIALAMETGNSLLIIDEAKGRKIAKQLGLAITGTLGVLAQAKLNGHIPFLKPLLGKIQQTNFRISEQLVREVLKEVGE</sequence>
<protein>
    <recommendedName>
        <fullName evidence="3">DUF3368 domain-containing protein</fullName>
    </recommendedName>
</protein>
<name>D2QBE3_SPILD</name>
<evidence type="ECO:0000313" key="2">
    <source>
        <dbReference type="Proteomes" id="UP000002028"/>
    </source>
</evidence>
<dbReference type="HOGENOM" id="CLU_115769_1_0_10"/>
<accession>D2QBE3</accession>
<dbReference type="STRING" id="504472.Slin_0051"/>
<dbReference type="eggNOG" id="COG2405">
    <property type="taxonomic scope" value="Bacteria"/>
</dbReference>